<dbReference type="AlphaFoldDB" id="A0A8J3R4D5"/>
<organism evidence="1 2">
    <name type="scientific">Rugosimonospora africana</name>
    <dbReference type="NCBI Taxonomy" id="556532"/>
    <lineage>
        <taxon>Bacteria</taxon>
        <taxon>Bacillati</taxon>
        <taxon>Actinomycetota</taxon>
        <taxon>Actinomycetes</taxon>
        <taxon>Micromonosporales</taxon>
        <taxon>Micromonosporaceae</taxon>
        <taxon>Rugosimonospora</taxon>
    </lineage>
</organism>
<reference evidence="1" key="1">
    <citation type="submission" date="2021-01" db="EMBL/GenBank/DDBJ databases">
        <title>Whole genome shotgun sequence of Rugosimonospora africana NBRC 104875.</title>
        <authorList>
            <person name="Komaki H."/>
            <person name="Tamura T."/>
        </authorList>
    </citation>
    <scope>NUCLEOTIDE SEQUENCE</scope>
    <source>
        <strain evidence="1">NBRC 104875</strain>
    </source>
</reference>
<gene>
    <name evidence="1" type="ORF">Raf01_97410</name>
</gene>
<dbReference type="EMBL" id="BONZ01000141">
    <property type="protein sequence ID" value="GIH21569.1"/>
    <property type="molecule type" value="Genomic_DNA"/>
</dbReference>
<proteinExistence type="predicted"/>
<comment type="caution">
    <text evidence="1">The sequence shown here is derived from an EMBL/GenBank/DDBJ whole genome shotgun (WGS) entry which is preliminary data.</text>
</comment>
<keyword evidence="2" id="KW-1185">Reference proteome</keyword>
<dbReference type="Proteomes" id="UP000642748">
    <property type="component" value="Unassembled WGS sequence"/>
</dbReference>
<name>A0A8J3R4D5_9ACTN</name>
<accession>A0A8J3R4D5</accession>
<evidence type="ECO:0000313" key="1">
    <source>
        <dbReference type="EMBL" id="GIH21569.1"/>
    </source>
</evidence>
<sequence>MTGPDPTVDPQTPTMVVAFPEVTIRVAEILREMGYPDLADSLPTQRFYGRCRCKPGCSFVLTAPPDSSGSLMIWLEVSGETIGEVSLDPAGQIITNFDIGAPETLGVPTNWLDHGLTLLDPSADDR</sequence>
<protein>
    <submittedName>
        <fullName evidence="1">Uncharacterized protein</fullName>
    </submittedName>
</protein>
<evidence type="ECO:0000313" key="2">
    <source>
        <dbReference type="Proteomes" id="UP000642748"/>
    </source>
</evidence>